<comment type="caution">
    <text evidence="3">The sequence shown here is derived from an EMBL/GenBank/DDBJ whole genome shotgun (WGS) entry which is preliminary data.</text>
</comment>
<name>A0AAN7R3L6_TRANT</name>
<dbReference type="PROSITE" id="PS50846">
    <property type="entry name" value="HMA_2"/>
    <property type="match status" value="1"/>
</dbReference>
<dbReference type="GO" id="GO:0046872">
    <property type="term" value="F:metal ion binding"/>
    <property type="evidence" value="ECO:0007669"/>
    <property type="project" value="UniProtKB-KW"/>
</dbReference>
<dbReference type="InterPro" id="IPR036163">
    <property type="entry name" value="HMA_dom_sf"/>
</dbReference>
<dbReference type="Pfam" id="PF00403">
    <property type="entry name" value="HMA"/>
    <property type="match status" value="1"/>
</dbReference>
<dbReference type="InterPro" id="IPR006121">
    <property type="entry name" value="HMA_dom"/>
</dbReference>
<feature type="domain" description="HMA" evidence="2">
    <location>
        <begin position="20"/>
        <end position="83"/>
    </location>
</feature>
<dbReference type="Gene3D" id="3.30.70.100">
    <property type="match status" value="1"/>
</dbReference>
<keyword evidence="4" id="KW-1185">Reference proteome</keyword>
<dbReference type="EMBL" id="JAXQNO010000013">
    <property type="protein sequence ID" value="KAK4785986.1"/>
    <property type="molecule type" value="Genomic_DNA"/>
</dbReference>
<reference evidence="3 4" key="1">
    <citation type="journal article" date="2023" name="Hortic Res">
        <title>Pangenome of water caltrop reveals structural variations and asymmetric subgenome divergence after allopolyploidization.</title>
        <authorList>
            <person name="Zhang X."/>
            <person name="Chen Y."/>
            <person name="Wang L."/>
            <person name="Yuan Y."/>
            <person name="Fang M."/>
            <person name="Shi L."/>
            <person name="Lu R."/>
            <person name="Comes H.P."/>
            <person name="Ma Y."/>
            <person name="Chen Y."/>
            <person name="Huang G."/>
            <person name="Zhou Y."/>
            <person name="Zheng Z."/>
            <person name="Qiu Y."/>
        </authorList>
    </citation>
    <scope>NUCLEOTIDE SEQUENCE [LARGE SCALE GENOMIC DNA]</scope>
    <source>
        <strain evidence="3">F231</strain>
    </source>
</reference>
<dbReference type="Proteomes" id="UP001346149">
    <property type="component" value="Unassembled WGS sequence"/>
</dbReference>
<dbReference type="AlphaFoldDB" id="A0AAN7R3L6"/>
<dbReference type="PANTHER" id="PTHR22814:SF356">
    <property type="entry name" value="HEAVY METAL-ASSOCIATED ISOPRENYLATED PLANT PROTEIN 20"/>
    <property type="match status" value="1"/>
</dbReference>
<dbReference type="SUPFAM" id="SSF55008">
    <property type="entry name" value="HMA, heavy metal-associated domain"/>
    <property type="match status" value="1"/>
</dbReference>
<evidence type="ECO:0000256" key="1">
    <source>
        <dbReference type="ARBA" id="ARBA00022723"/>
    </source>
</evidence>
<gene>
    <name evidence="3" type="ORF">SAY86_002675</name>
</gene>
<protein>
    <recommendedName>
        <fullName evidence="2">HMA domain-containing protein</fullName>
    </recommendedName>
</protein>
<accession>A0AAN7R3L6</accession>
<organism evidence="3 4">
    <name type="scientific">Trapa natans</name>
    <name type="common">Water chestnut</name>
    <dbReference type="NCBI Taxonomy" id="22666"/>
    <lineage>
        <taxon>Eukaryota</taxon>
        <taxon>Viridiplantae</taxon>
        <taxon>Streptophyta</taxon>
        <taxon>Embryophyta</taxon>
        <taxon>Tracheophyta</taxon>
        <taxon>Spermatophyta</taxon>
        <taxon>Magnoliopsida</taxon>
        <taxon>eudicotyledons</taxon>
        <taxon>Gunneridae</taxon>
        <taxon>Pentapetalae</taxon>
        <taxon>rosids</taxon>
        <taxon>malvids</taxon>
        <taxon>Myrtales</taxon>
        <taxon>Lythraceae</taxon>
        <taxon>Trapa</taxon>
    </lineage>
</organism>
<proteinExistence type="predicted"/>
<dbReference type="PANTHER" id="PTHR22814">
    <property type="entry name" value="COPPER TRANSPORT PROTEIN ATOX1-RELATED"/>
    <property type="match status" value="1"/>
</dbReference>
<evidence type="ECO:0000313" key="3">
    <source>
        <dbReference type="EMBL" id="KAK4785986.1"/>
    </source>
</evidence>
<evidence type="ECO:0000259" key="2">
    <source>
        <dbReference type="PROSITE" id="PS50846"/>
    </source>
</evidence>
<sequence length="144" mass="16055">MGVLHRFLDASPLKKKYRAMQTVRVKVKMDCAGCEKRVRDAVSSMKGARKVEVDRKKSLVVVSGYVESEDVLNEVKGTGKTTAVLWPYVEHNLVEYPYIAGAYDKKAPSGFVRDVPQAHANPNSPQHVLANFFNEEDPNACSIM</sequence>
<evidence type="ECO:0000313" key="4">
    <source>
        <dbReference type="Proteomes" id="UP001346149"/>
    </source>
</evidence>
<keyword evidence="1" id="KW-0479">Metal-binding</keyword>
<dbReference type="CDD" id="cd00371">
    <property type="entry name" value="HMA"/>
    <property type="match status" value="1"/>
</dbReference>